<proteinExistence type="predicted"/>
<protein>
    <submittedName>
        <fullName evidence="1">Uncharacterized protein</fullName>
    </submittedName>
</protein>
<organism evidence="1">
    <name type="scientific">marine metagenome</name>
    <dbReference type="NCBI Taxonomy" id="408172"/>
    <lineage>
        <taxon>unclassified sequences</taxon>
        <taxon>metagenomes</taxon>
        <taxon>ecological metagenomes</taxon>
    </lineage>
</organism>
<dbReference type="AlphaFoldDB" id="A0A382JSK6"/>
<dbReference type="EMBL" id="UINC01075420">
    <property type="protein sequence ID" value="SVC13581.1"/>
    <property type="molecule type" value="Genomic_DNA"/>
</dbReference>
<sequence>MEDNETIDYWKIAKNTKEIYMSDGVIATILDFERVIDELDVYAFQNWDIGELIHGPEINRYTITCTFLWPREMMPDPRGAKRLLPFGCTVKYKKETMKVPVKVEKYTDFRPGSAKPKLIEKQIWLVEIEMPKHLINDIRTGSYELEDQDIDLDDLDKSYKDDLDNAYKEEQNA</sequence>
<name>A0A382JSK6_9ZZZZ</name>
<reference evidence="1" key="1">
    <citation type="submission" date="2018-05" db="EMBL/GenBank/DDBJ databases">
        <authorList>
            <person name="Lanie J.A."/>
            <person name="Ng W.-L."/>
            <person name="Kazmierczak K.M."/>
            <person name="Andrzejewski T.M."/>
            <person name="Davidsen T.M."/>
            <person name="Wayne K.J."/>
            <person name="Tettelin H."/>
            <person name="Glass J.I."/>
            <person name="Rusch D."/>
            <person name="Podicherti R."/>
            <person name="Tsui H.-C.T."/>
            <person name="Winkler M.E."/>
        </authorList>
    </citation>
    <scope>NUCLEOTIDE SEQUENCE</scope>
</reference>
<gene>
    <name evidence="1" type="ORF">METZ01_LOCUS266435</name>
</gene>
<evidence type="ECO:0000313" key="1">
    <source>
        <dbReference type="EMBL" id="SVC13581.1"/>
    </source>
</evidence>
<accession>A0A382JSK6</accession>